<keyword evidence="1" id="KW-1133">Transmembrane helix</keyword>
<feature type="transmembrane region" description="Helical" evidence="1">
    <location>
        <begin position="174"/>
        <end position="192"/>
    </location>
</feature>
<dbReference type="Proteomes" id="UP000008311">
    <property type="component" value="Unassembled WGS sequence"/>
</dbReference>
<reference evidence="3" key="1">
    <citation type="journal article" date="2010" name="Nat. Biotechnol.">
        <title>Draft genome sequence of the oilseed species Ricinus communis.</title>
        <authorList>
            <person name="Chan A.P."/>
            <person name="Crabtree J."/>
            <person name="Zhao Q."/>
            <person name="Lorenzi H."/>
            <person name="Orvis J."/>
            <person name="Puiu D."/>
            <person name="Melake-Berhan A."/>
            <person name="Jones K.M."/>
            <person name="Redman J."/>
            <person name="Chen G."/>
            <person name="Cahoon E.B."/>
            <person name="Gedil M."/>
            <person name="Stanke M."/>
            <person name="Haas B.J."/>
            <person name="Wortman J.R."/>
            <person name="Fraser-Liggett C.M."/>
            <person name="Ravel J."/>
            <person name="Rabinowicz P.D."/>
        </authorList>
    </citation>
    <scope>NUCLEOTIDE SEQUENCE [LARGE SCALE GENOMIC DNA]</scope>
    <source>
        <strain evidence="3">cv. Hale</strain>
    </source>
</reference>
<evidence type="ECO:0000313" key="3">
    <source>
        <dbReference type="Proteomes" id="UP000008311"/>
    </source>
</evidence>
<dbReference type="OrthoDB" id="10437204at2759"/>
<evidence type="ECO:0000313" key="2">
    <source>
        <dbReference type="EMBL" id="EEF31813.1"/>
    </source>
</evidence>
<organism evidence="2 3">
    <name type="scientific">Ricinus communis</name>
    <name type="common">Castor bean</name>
    <dbReference type="NCBI Taxonomy" id="3988"/>
    <lineage>
        <taxon>Eukaryota</taxon>
        <taxon>Viridiplantae</taxon>
        <taxon>Streptophyta</taxon>
        <taxon>Embryophyta</taxon>
        <taxon>Tracheophyta</taxon>
        <taxon>Spermatophyta</taxon>
        <taxon>Magnoliopsida</taxon>
        <taxon>eudicotyledons</taxon>
        <taxon>Gunneridae</taxon>
        <taxon>Pentapetalae</taxon>
        <taxon>rosids</taxon>
        <taxon>fabids</taxon>
        <taxon>Malpighiales</taxon>
        <taxon>Euphorbiaceae</taxon>
        <taxon>Acalyphoideae</taxon>
        <taxon>Acalypheae</taxon>
        <taxon>Ricinus</taxon>
    </lineage>
</organism>
<sequence>MSIPQYIGDEYEHKVSGFNSPRVLISNEAGKNQVLIRIDMQGPLQNACIIPPVHPNEEGVASEVHLTSGTILIQIDRQAVPPGHPQVPTFQQNASGIPVAMVSPEASPAPLPAPNDNQVQADGTPAVQAVSNDNAPNGGELIGLIATQQVAAPNHIVGETEIEMLLYRQKMTESSLLIAAQVFVTLLTAWLGNNNHPLSPNMKILWDFAVGSTIVGYVSSFSSILMCKLSTGFASRILNTIAYAGAAFGFIASMGMLLPDELKLWISFLGCAVCFPALAAGFRS</sequence>
<feature type="transmembrane region" description="Helical" evidence="1">
    <location>
        <begin position="204"/>
        <end position="225"/>
    </location>
</feature>
<accession>B9SX64</accession>
<evidence type="ECO:0000256" key="1">
    <source>
        <dbReference type="SAM" id="Phobius"/>
    </source>
</evidence>
<keyword evidence="1" id="KW-0812">Transmembrane</keyword>
<dbReference type="KEGG" id="rcu:8269779"/>
<dbReference type="InParanoid" id="B9SX64"/>
<keyword evidence="1" id="KW-0472">Membrane</keyword>
<dbReference type="EMBL" id="EQ974217">
    <property type="protein sequence ID" value="EEF31813.1"/>
    <property type="molecule type" value="Genomic_DNA"/>
</dbReference>
<protein>
    <submittedName>
        <fullName evidence="2">Uncharacterized protein</fullName>
    </submittedName>
</protein>
<name>B9SX64_RICCO</name>
<keyword evidence="3" id="KW-1185">Reference proteome</keyword>
<feature type="transmembrane region" description="Helical" evidence="1">
    <location>
        <begin position="264"/>
        <end position="282"/>
    </location>
</feature>
<gene>
    <name evidence="2" type="ORF">RCOM_0547990</name>
</gene>
<proteinExistence type="predicted"/>
<dbReference type="AlphaFoldDB" id="B9SX64"/>
<feature type="transmembrane region" description="Helical" evidence="1">
    <location>
        <begin position="237"/>
        <end position="258"/>
    </location>
</feature>